<feature type="transmembrane region" description="Helical" evidence="1">
    <location>
        <begin position="42"/>
        <end position="72"/>
    </location>
</feature>
<evidence type="ECO:0000313" key="2">
    <source>
        <dbReference type="EMBL" id="GMA88281.1"/>
    </source>
</evidence>
<keyword evidence="1" id="KW-0472">Membrane</keyword>
<protein>
    <submittedName>
        <fullName evidence="2">Type II secretion system protein</fullName>
    </submittedName>
</protein>
<comment type="caution">
    <text evidence="2">The sequence shown here is derived from an EMBL/GenBank/DDBJ whole genome shotgun (WGS) entry which is preliminary data.</text>
</comment>
<dbReference type="PANTHER" id="PTHR35007:SF3">
    <property type="entry name" value="POSSIBLE CONSERVED ALANINE RICH MEMBRANE PROTEIN"/>
    <property type="match status" value="1"/>
</dbReference>
<name>A0ABQ6JNM7_9ACTN</name>
<dbReference type="Proteomes" id="UP001157017">
    <property type="component" value="Unassembled WGS sequence"/>
</dbReference>
<feature type="transmembrane region" description="Helical" evidence="1">
    <location>
        <begin position="231"/>
        <end position="251"/>
    </location>
</feature>
<keyword evidence="3" id="KW-1185">Reference proteome</keyword>
<accession>A0ABQ6JNM7</accession>
<sequence length="272" mass="29079">MVGAALLLLVRALTPTAPEPKAQQVDLREVATRIGRLTLTAIGVGLVVLLVTRWIAVAIGSGLLVLFWPALFGGARAEKRAMERLEGLATWTESLRDTIAGAVGLEQAIPATAYAAAPSVSAPLIALADRLRVRTPLPTALGRFADDMDDPSADLIVAALVLNSRLRGPGLRQVLGSLADSVRADLDMRRRIASGRASTRRSVQIVSAVSVLFVIGLRVFNPGYVRPYGTFVGRLVLALIVLLFAAGFFWLRRLSNLQAPQRFLSVGQGRDA</sequence>
<reference evidence="3" key="1">
    <citation type="journal article" date="2019" name="Int. J. Syst. Evol. Microbiol.">
        <title>The Global Catalogue of Microorganisms (GCM) 10K type strain sequencing project: providing services to taxonomists for standard genome sequencing and annotation.</title>
        <authorList>
            <consortium name="The Broad Institute Genomics Platform"/>
            <consortium name="The Broad Institute Genome Sequencing Center for Infectious Disease"/>
            <person name="Wu L."/>
            <person name="Ma J."/>
        </authorList>
    </citation>
    <scope>NUCLEOTIDE SEQUENCE [LARGE SCALE GENOMIC DNA]</scope>
    <source>
        <strain evidence="3">NBRC 108730</strain>
    </source>
</reference>
<proteinExistence type="predicted"/>
<feature type="transmembrane region" description="Helical" evidence="1">
    <location>
        <begin position="205"/>
        <end position="225"/>
    </location>
</feature>
<dbReference type="EMBL" id="BSUZ01000001">
    <property type="protein sequence ID" value="GMA88281.1"/>
    <property type="molecule type" value="Genomic_DNA"/>
</dbReference>
<keyword evidence="1" id="KW-0812">Transmembrane</keyword>
<organism evidence="2 3">
    <name type="scientific">Angustibacter aerolatus</name>
    <dbReference type="NCBI Taxonomy" id="1162965"/>
    <lineage>
        <taxon>Bacteria</taxon>
        <taxon>Bacillati</taxon>
        <taxon>Actinomycetota</taxon>
        <taxon>Actinomycetes</taxon>
        <taxon>Kineosporiales</taxon>
        <taxon>Kineosporiaceae</taxon>
    </lineage>
</organism>
<evidence type="ECO:0000313" key="3">
    <source>
        <dbReference type="Proteomes" id="UP001157017"/>
    </source>
</evidence>
<evidence type="ECO:0000256" key="1">
    <source>
        <dbReference type="SAM" id="Phobius"/>
    </source>
</evidence>
<keyword evidence="1" id="KW-1133">Transmembrane helix</keyword>
<dbReference type="PANTHER" id="PTHR35007">
    <property type="entry name" value="INTEGRAL MEMBRANE PROTEIN-RELATED"/>
    <property type="match status" value="1"/>
</dbReference>
<gene>
    <name evidence="2" type="ORF">GCM10025868_35310</name>
</gene>